<organism evidence="2 3">
    <name type="scientific">Streptomyces violaceusniger</name>
    <dbReference type="NCBI Taxonomy" id="68280"/>
    <lineage>
        <taxon>Bacteria</taxon>
        <taxon>Bacillati</taxon>
        <taxon>Actinomycetota</taxon>
        <taxon>Actinomycetes</taxon>
        <taxon>Kitasatosporales</taxon>
        <taxon>Streptomycetaceae</taxon>
        <taxon>Streptomyces</taxon>
        <taxon>Streptomyces violaceusniger group</taxon>
    </lineage>
</organism>
<dbReference type="EMBL" id="BJHW01000001">
    <property type="protein sequence ID" value="GDY49610.1"/>
    <property type="molecule type" value="Genomic_DNA"/>
</dbReference>
<dbReference type="Proteomes" id="UP000301309">
    <property type="component" value="Unassembled WGS sequence"/>
</dbReference>
<protein>
    <submittedName>
        <fullName evidence="2">Uncharacterized protein</fullName>
    </submittedName>
</protein>
<proteinExistence type="predicted"/>
<comment type="caution">
    <text evidence="2">The sequence shown here is derived from an EMBL/GenBank/DDBJ whole genome shotgun (WGS) entry which is preliminary data.</text>
</comment>
<gene>
    <name evidence="2" type="ORF">SVIO_002330</name>
</gene>
<reference evidence="2 3" key="1">
    <citation type="journal article" date="2020" name="Int. J. Syst. Evol. Microbiol.">
        <title>Reclassification of Streptomyces castelarensis and Streptomyces sporoclivatus as later heterotypic synonyms of Streptomyces antimycoticus.</title>
        <authorList>
            <person name="Komaki H."/>
            <person name="Tamura T."/>
        </authorList>
    </citation>
    <scope>NUCLEOTIDE SEQUENCE [LARGE SCALE GENOMIC DNA]</scope>
    <source>
        <strain evidence="2 3">NBRC 13459</strain>
    </source>
</reference>
<evidence type="ECO:0000256" key="1">
    <source>
        <dbReference type="SAM" id="MobiDB-lite"/>
    </source>
</evidence>
<feature type="compositionally biased region" description="Basic and acidic residues" evidence="1">
    <location>
        <begin position="63"/>
        <end position="74"/>
    </location>
</feature>
<keyword evidence="3" id="KW-1185">Reference proteome</keyword>
<accession>A0A4D4KSQ6</accession>
<evidence type="ECO:0000313" key="2">
    <source>
        <dbReference type="EMBL" id="GDY49610.1"/>
    </source>
</evidence>
<name>A0A4D4KSQ6_STRVO</name>
<evidence type="ECO:0000313" key="3">
    <source>
        <dbReference type="Proteomes" id="UP000301309"/>
    </source>
</evidence>
<feature type="region of interest" description="Disordered" evidence="1">
    <location>
        <begin position="51"/>
        <end position="79"/>
    </location>
</feature>
<dbReference type="AlphaFoldDB" id="A0A4D4KSQ6"/>
<sequence>MAVRVHPAGQYEASGGVDLGDAGRLCGTVRARFHHPQDLSAADQDVRGALPVGVDHGAASNDEVDRFGRGHGEPPVRGMGVRAWRGRCASRRER</sequence>